<proteinExistence type="predicted"/>
<dbReference type="RefSeq" id="WP_149638142.1">
    <property type="nucleotide sequence ID" value="NZ_VNIP01000022.1"/>
</dbReference>
<feature type="domain" description="Lysozyme inhibitor LprI-like N-terminal" evidence="2">
    <location>
        <begin position="32"/>
        <end position="91"/>
    </location>
</feature>
<evidence type="ECO:0000256" key="1">
    <source>
        <dbReference type="SAM" id="SignalP"/>
    </source>
</evidence>
<evidence type="ECO:0000259" key="2">
    <source>
        <dbReference type="Pfam" id="PF07007"/>
    </source>
</evidence>
<protein>
    <submittedName>
        <fullName evidence="3">DUF1311 domain-containing protein</fullName>
    </submittedName>
</protein>
<reference evidence="3 4" key="1">
    <citation type="submission" date="2019-07" db="EMBL/GenBank/DDBJ databases">
        <title>The Draft Genome Sequence of Rhizobium tropici SARCC-755 Associated with Superior Nodulation on Pigeonpea (Cajanus cajan (L.) Millsp.).</title>
        <authorList>
            <person name="Bopape F.L."/>
            <person name="Hassen A.I."/>
            <person name="Swanevelder Z.H."/>
            <person name="Gwata E.T."/>
        </authorList>
    </citation>
    <scope>NUCLEOTIDE SEQUENCE [LARGE SCALE GENOMIC DNA]</scope>
    <source>
        <strain evidence="3 4">SARCC-755</strain>
    </source>
</reference>
<dbReference type="Gene3D" id="1.20.1270.180">
    <property type="match status" value="1"/>
</dbReference>
<dbReference type="OrthoDB" id="5974484at2"/>
<sequence>MPSHQLKKQIRLVTICLMTTLGASMPAWAIDCTKANDAIDKRICGDAGLKAADTAMGQAYSAILKTAPDAEVRSMLINSQRRWVAARNEWFSSNPGDRPLPLSVLRKAITERTAGLADRSDKGFVAQAVAQRGFLTKYTGGAFSGFDTSCEFIPNDNKQTSFSYQCTAAVHVQNKDRVCSLSTEFASWALYQYYAVSTVAGEQAKPAAFCGDQSGDVCENGKGGGWDLSPDANHFPAPKNDLPKLDTEANWPLGETDATWFGQCLTSPTYPPAQ</sequence>
<accession>A0A5B0VJ28</accession>
<dbReference type="InterPro" id="IPR009739">
    <property type="entry name" value="LprI-like_N"/>
</dbReference>
<gene>
    <name evidence="3" type="ORF">FP026_29760</name>
</gene>
<dbReference type="GO" id="GO:0005576">
    <property type="term" value="C:extracellular region"/>
    <property type="evidence" value="ECO:0007669"/>
    <property type="project" value="TreeGrafter"/>
</dbReference>
<dbReference type="InterPro" id="IPR052755">
    <property type="entry name" value="Lysozyme_Inhibitor_LprI"/>
</dbReference>
<name>A0A5B0VJ28_RHITR</name>
<comment type="caution">
    <text evidence="3">The sequence shown here is derived from an EMBL/GenBank/DDBJ whole genome shotgun (WGS) entry which is preliminary data.</text>
</comment>
<evidence type="ECO:0000313" key="4">
    <source>
        <dbReference type="Proteomes" id="UP000323608"/>
    </source>
</evidence>
<feature type="chain" id="PRO_5022885056" evidence="1">
    <location>
        <begin position="30"/>
        <end position="274"/>
    </location>
</feature>
<evidence type="ECO:0000313" key="3">
    <source>
        <dbReference type="EMBL" id="KAA1174636.1"/>
    </source>
</evidence>
<keyword evidence="1" id="KW-0732">Signal</keyword>
<dbReference type="Proteomes" id="UP000323608">
    <property type="component" value="Unassembled WGS sequence"/>
</dbReference>
<dbReference type="PANTHER" id="PTHR37549">
    <property type="entry name" value="LIPOPROTEIN LPRI"/>
    <property type="match status" value="1"/>
</dbReference>
<dbReference type="PANTHER" id="PTHR37549:SF1">
    <property type="entry name" value="LIPOPROTEIN LPRI"/>
    <property type="match status" value="1"/>
</dbReference>
<dbReference type="AlphaFoldDB" id="A0A5B0VJ28"/>
<dbReference type="EMBL" id="VNIP01000022">
    <property type="protein sequence ID" value="KAA1174636.1"/>
    <property type="molecule type" value="Genomic_DNA"/>
</dbReference>
<organism evidence="3 4">
    <name type="scientific">Rhizobium tropici</name>
    <dbReference type="NCBI Taxonomy" id="398"/>
    <lineage>
        <taxon>Bacteria</taxon>
        <taxon>Pseudomonadati</taxon>
        <taxon>Pseudomonadota</taxon>
        <taxon>Alphaproteobacteria</taxon>
        <taxon>Hyphomicrobiales</taxon>
        <taxon>Rhizobiaceae</taxon>
        <taxon>Rhizobium/Agrobacterium group</taxon>
        <taxon>Rhizobium</taxon>
    </lineage>
</organism>
<feature type="signal peptide" evidence="1">
    <location>
        <begin position="1"/>
        <end position="29"/>
    </location>
</feature>
<dbReference type="Pfam" id="PF07007">
    <property type="entry name" value="LprI"/>
    <property type="match status" value="1"/>
</dbReference>